<gene>
    <name evidence="2" type="ORF">SAMN04490244_1023</name>
    <name evidence="3" type="ORF">SAMN04490244_1203</name>
    <name evidence="4" type="ORF">SAMN04490244_1233</name>
    <name evidence="5" type="ORF">SAMN04490244_1243</name>
</gene>
<evidence type="ECO:0000313" key="5">
    <source>
        <dbReference type="EMBL" id="SES43166.1"/>
    </source>
</evidence>
<name>A0A1H9XAU6_9RHOB</name>
<dbReference type="Pfam" id="PF01261">
    <property type="entry name" value="AP_endonuc_2"/>
    <property type="match status" value="1"/>
</dbReference>
<keyword evidence="6" id="KW-1185">Reference proteome</keyword>
<evidence type="ECO:0000313" key="2">
    <source>
        <dbReference type="EMBL" id="SER64492.1"/>
    </source>
</evidence>
<dbReference type="InterPro" id="IPR013022">
    <property type="entry name" value="Xyl_isomerase-like_TIM-brl"/>
</dbReference>
<sequence>MILYGTNPIAWSNDDDWSIGDHISLETCLSDAARIGFEGIEKGHKMPDDGAALKAALERHGLRFAAGWFSTNLLVRDIADEVAALREWIAFTRAAGGDHINACECSNTVHGSDGVPVNDRPVMTGAEWDRFSAGYEELSRVAHEEGMAMGYHHHMGTIVESEADIRRFMEMAGPHTRLLLDTGHAWFGGADPAALAREYIGRVSHIHAKNVRADIAAEVRAGGLSFLEGVRRGAFTVPGDPEGAVAFEPVLRAAAEGGYSGWLVIEAEQDSAVRDPVRYQSMGLAVLRRMAAETGLDAAAAGGA</sequence>
<feature type="domain" description="Xylose isomerase-like TIM barrel" evidence="1">
    <location>
        <begin position="30"/>
        <end position="288"/>
    </location>
</feature>
<proteinExistence type="predicted"/>
<accession>A0A1H9XAU6</accession>
<evidence type="ECO:0000313" key="3">
    <source>
        <dbReference type="EMBL" id="SES42108.1"/>
    </source>
</evidence>
<dbReference type="InterPro" id="IPR036237">
    <property type="entry name" value="Xyl_isomerase-like_sf"/>
</dbReference>
<dbReference type="EMBL" id="FOGU01000023">
    <property type="protein sequence ID" value="SES43017.1"/>
    <property type="molecule type" value="Genomic_DNA"/>
</dbReference>
<dbReference type="EMBL" id="FOGU01000002">
    <property type="protein sequence ID" value="SER64492.1"/>
    <property type="molecule type" value="Genomic_DNA"/>
</dbReference>
<dbReference type="EMBL" id="FOGU01000024">
    <property type="protein sequence ID" value="SES43166.1"/>
    <property type="molecule type" value="Genomic_DNA"/>
</dbReference>
<organism evidence="4 6">
    <name type="scientific">Tranquillimonas rosea</name>
    <dbReference type="NCBI Taxonomy" id="641238"/>
    <lineage>
        <taxon>Bacteria</taxon>
        <taxon>Pseudomonadati</taxon>
        <taxon>Pseudomonadota</taxon>
        <taxon>Alphaproteobacteria</taxon>
        <taxon>Rhodobacterales</taxon>
        <taxon>Roseobacteraceae</taxon>
        <taxon>Tranquillimonas</taxon>
    </lineage>
</organism>
<evidence type="ECO:0000313" key="6">
    <source>
        <dbReference type="Proteomes" id="UP000198885"/>
    </source>
</evidence>
<reference evidence="4 6" key="1">
    <citation type="submission" date="2016-10" db="EMBL/GenBank/DDBJ databases">
        <authorList>
            <person name="de Groot N.N."/>
        </authorList>
    </citation>
    <scope>NUCLEOTIDE SEQUENCE [LARGE SCALE GENOMIC DNA]</scope>
    <source>
        <strain evidence="4 6">DSM 23042</strain>
    </source>
</reference>
<dbReference type="AlphaFoldDB" id="A0A1H9XAU6"/>
<dbReference type="PANTHER" id="PTHR12110:SF41">
    <property type="entry name" value="INOSOSE DEHYDRATASE"/>
    <property type="match status" value="1"/>
</dbReference>
<dbReference type="PANTHER" id="PTHR12110">
    <property type="entry name" value="HYDROXYPYRUVATE ISOMERASE"/>
    <property type="match status" value="1"/>
</dbReference>
<evidence type="ECO:0000259" key="1">
    <source>
        <dbReference type="Pfam" id="PF01261"/>
    </source>
</evidence>
<dbReference type="SUPFAM" id="SSF51658">
    <property type="entry name" value="Xylose isomerase-like"/>
    <property type="match status" value="1"/>
</dbReference>
<dbReference type="InterPro" id="IPR030823">
    <property type="entry name" value="IolE/MocC"/>
</dbReference>
<dbReference type="RefSeq" id="WP_092688238.1">
    <property type="nucleotide sequence ID" value="NZ_FOGU01000002.1"/>
</dbReference>
<dbReference type="InterPro" id="IPR050312">
    <property type="entry name" value="IolE/XylAMocC-like"/>
</dbReference>
<dbReference type="Gene3D" id="3.20.20.150">
    <property type="entry name" value="Divalent-metal-dependent TIM barrel enzymes"/>
    <property type="match status" value="1"/>
</dbReference>
<dbReference type="OrthoDB" id="9804047at2"/>
<protein>
    <submittedName>
        <fullName evidence="4">2-keto-myo-inositol dehydratase</fullName>
    </submittedName>
    <submittedName>
        <fullName evidence="2">Inosose dehydratase</fullName>
    </submittedName>
</protein>
<dbReference type="NCBIfam" id="TIGR04379">
    <property type="entry name" value="myo_inos_iolE"/>
    <property type="match status" value="1"/>
</dbReference>
<dbReference type="EMBL" id="FOGU01000020">
    <property type="protein sequence ID" value="SES42108.1"/>
    <property type="molecule type" value="Genomic_DNA"/>
</dbReference>
<evidence type="ECO:0000313" key="4">
    <source>
        <dbReference type="EMBL" id="SES43017.1"/>
    </source>
</evidence>
<dbReference type="STRING" id="641238.SAMN04490244_1023"/>
<dbReference type="Proteomes" id="UP000198885">
    <property type="component" value="Unassembled WGS sequence"/>
</dbReference>